<feature type="coiled-coil region" evidence="1">
    <location>
        <begin position="366"/>
        <end position="394"/>
    </location>
</feature>
<feature type="region of interest" description="Disordered" evidence="2">
    <location>
        <begin position="614"/>
        <end position="643"/>
    </location>
</feature>
<feature type="region of interest" description="Disordered" evidence="2">
    <location>
        <begin position="713"/>
        <end position="732"/>
    </location>
</feature>
<feature type="compositionally biased region" description="Basic and acidic residues" evidence="2">
    <location>
        <begin position="682"/>
        <end position="698"/>
    </location>
</feature>
<dbReference type="SUPFAM" id="SSF57903">
    <property type="entry name" value="FYVE/PHD zinc finger"/>
    <property type="match status" value="1"/>
</dbReference>
<feature type="region of interest" description="Disordered" evidence="2">
    <location>
        <begin position="678"/>
        <end position="698"/>
    </location>
</feature>
<feature type="compositionally biased region" description="Polar residues" evidence="2">
    <location>
        <begin position="626"/>
        <end position="637"/>
    </location>
</feature>
<keyword evidence="4" id="KW-1185">Reference proteome</keyword>
<evidence type="ECO:0000256" key="1">
    <source>
        <dbReference type="SAM" id="Coils"/>
    </source>
</evidence>
<evidence type="ECO:0000313" key="3">
    <source>
        <dbReference type="EMBL" id="CAI4035028.1"/>
    </source>
</evidence>
<protein>
    <recommendedName>
        <fullName evidence="5">Ioc2p</fullName>
    </recommendedName>
</protein>
<proteinExistence type="predicted"/>
<feature type="compositionally biased region" description="Pro residues" evidence="2">
    <location>
        <begin position="768"/>
        <end position="777"/>
    </location>
</feature>
<dbReference type="InterPro" id="IPR011011">
    <property type="entry name" value="Znf_FYVE_PHD"/>
</dbReference>
<feature type="compositionally biased region" description="Low complexity" evidence="2">
    <location>
        <begin position="721"/>
        <end position="732"/>
    </location>
</feature>
<dbReference type="EMBL" id="OX365768">
    <property type="protein sequence ID" value="CAI4035028.1"/>
    <property type="molecule type" value="Genomic_DNA"/>
</dbReference>
<name>A0AA35IRX4_SACMI</name>
<evidence type="ECO:0008006" key="5">
    <source>
        <dbReference type="Google" id="ProtNLM"/>
    </source>
</evidence>
<sequence>MRLKRTRNTRNAEASVHASAVNADDEDWKVYVSEDVITQLNKYQLPHSGILQEKITDLANHWCFQYVIAWLSNVCESYVTTTFSADQYGATSTKCLWKNIKFDEDIFVTDVFSKIDGMDSNYYNDEVDVDIDSPNLYDKVRLQLLHQLAGNKSSQLKDWNVIVNHHFQNSSKFLDLVTDAPFLELDIARQFKTIYSIIKLIEMKNMMFKNYLVNNLHLFTFSEIILEDDDSGEEKLESLFALPNVGVLVKKTIHRVKEDPSSQISQTLNIPIKLQNCTIKEFDPKVPDSVELIHLEYSRDIDAYLQSITIDYEVITTGWESMLGYWSQNSNSKVIDEFITSLIPIYAEHRLYSAKILVNREKERAIAELMTRRKRSSRLVAKEEENKKKDLESEWFEKLDEREQFIRHRNKLVSKEIKKIKDLLWNQLWQSYDQDYRDEKLTRRNEFTGGSGSGTPSLEMSPGEKESSPFLNEIDNGVLDHGPNFLSKIIPVEPPIPGIAGLLQTADVPELPTDFCITKEELDELANYGIFTPQQEPDNQDSVFQCPGEPELAPMVITEEIDLFNNRPLICCDNCYRWQHWECQPPKIVELISLTTKAPQHALSQRDFGVIIMGNSHGNRRSSRRPQSTPEPSTKSSRPTDKRKPLGECATFICAWCIKDLELELRNIFVPELKVIRAKQRKQQEDRERRKKMKEEKKKLELLANQRKLTQSMSPPVFNNASPHISSASPPSITAYRATTSTINPELNLDAAHPIITHSHQTSNKTVPQPPQPPQPPIQLQSQLHQQQQQPQEQNFHFQYPPAN</sequence>
<dbReference type="Proteomes" id="UP001161438">
    <property type="component" value="Chromosome 12"/>
</dbReference>
<feature type="region of interest" description="Disordered" evidence="2">
    <location>
        <begin position="443"/>
        <end position="473"/>
    </location>
</feature>
<dbReference type="GeneID" id="80919882"/>
<dbReference type="RefSeq" id="XP_056078148.1">
    <property type="nucleotide sequence ID" value="XM_056224206.1"/>
</dbReference>
<dbReference type="AlphaFoldDB" id="A0AA35IRX4"/>
<reference evidence="3" key="1">
    <citation type="submission" date="2022-10" db="EMBL/GenBank/DDBJ databases">
        <authorList>
            <person name="Byrne P K."/>
        </authorList>
    </citation>
    <scope>NUCLEOTIDE SEQUENCE</scope>
    <source>
        <strain evidence="3">IFO1815</strain>
    </source>
</reference>
<gene>
    <name evidence="3" type="primary">SMKI12G1660</name>
    <name evidence="3" type="ORF">SMKI_12G1660</name>
</gene>
<accession>A0AA35IRX4</accession>
<feature type="compositionally biased region" description="Low complexity" evidence="2">
    <location>
        <begin position="778"/>
        <end position="794"/>
    </location>
</feature>
<organism evidence="3 4">
    <name type="scientific">Saccharomyces mikatae IFO 1815</name>
    <dbReference type="NCBI Taxonomy" id="226126"/>
    <lineage>
        <taxon>Eukaryota</taxon>
        <taxon>Fungi</taxon>
        <taxon>Dikarya</taxon>
        <taxon>Ascomycota</taxon>
        <taxon>Saccharomycotina</taxon>
        <taxon>Saccharomycetes</taxon>
        <taxon>Saccharomycetales</taxon>
        <taxon>Saccharomycetaceae</taxon>
        <taxon>Saccharomyces</taxon>
    </lineage>
</organism>
<feature type="region of interest" description="Disordered" evidence="2">
    <location>
        <begin position="760"/>
        <end position="804"/>
    </location>
</feature>
<evidence type="ECO:0000256" key="2">
    <source>
        <dbReference type="SAM" id="MobiDB-lite"/>
    </source>
</evidence>
<evidence type="ECO:0000313" key="4">
    <source>
        <dbReference type="Proteomes" id="UP001161438"/>
    </source>
</evidence>
<keyword evidence="1" id="KW-0175">Coiled coil</keyword>